<proteinExistence type="predicted"/>
<dbReference type="Proteomes" id="UP000295662">
    <property type="component" value="Unassembled WGS sequence"/>
</dbReference>
<comment type="caution">
    <text evidence="1">The sequence shown here is derived from an EMBL/GenBank/DDBJ whole genome shotgun (WGS) entry which is preliminary data.</text>
</comment>
<keyword evidence="2" id="KW-1185">Reference proteome</keyword>
<evidence type="ECO:0000313" key="1">
    <source>
        <dbReference type="EMBL" id="TDU67210.1"/>
    </source>
</evidence>
<dbReference type="AlphaFoldDB" id="A0A4R7RP08"/>
<dbReference type="RefSeq" id="WP_133796431.1">
    <property type="nucleotide sequence ID" value="NZ_SOCA01000007.1"/>
</dbReference>
<protein>
    <submittedName>
        <fullName evidence="1">Uncharacterized protein</fullName>
    </submittedName>
</protein>
<dbReference type="EMBL" id="SOCA01000007">
    <property type="protein sequence ID" value="TDU67210.1"/>
    <property type="molecule type" value="Genomic_DNA"/>
</dbReference>
<dbReference type="OrthoDB" id="9936006at2"/>
<name>A0A4R7RP08_9BACT</name>
<accession>A0A4R7RP08</accession>
<evidence type="ECO:0000313" key="2">
    <source>
        <dbReference type="Proteomes" id="UP000295662"/>
    </source>
</evidence>
<sequence length="89" mass="10182">MSDSSSDDPCHLRCRWNGKDMCIRCLLTPEAQAEHHLSLGVSCGLRHVYYPNQLPPCLHHNGDLDWHYAEDDYSHEKMASEHKHEAALA</sequence>
<organism evidence="1 2">
    <name type="scientific">Prosthecobacter fusiformis</name>
    <dbReference type="NCBI Taxonomy" id="48464"/>
    <lineage>
        <taxon>Bacteria</taxon>
        <taxon>Pseudomonadati</taxon>
        <taxon>Verrucomicrobiota</taxon>
        <taxon>Verrucomicrobiia</taxon>
        <taxon>Verrucomicrobiales</taxon>
        <taxon>Verrucomicrobiaceae</taxon>
        <taxon>Prosthecobacter</taxon>
    </lineage>
</organism>
<reference evidence="1 2" key="1">
    <citation type="submission" date="2019-03" db="EMBL/GenBank/DDBJ databases">
        <title>Genomic Encyclopedia of Archaeal and Bacterial Type Strains, Phase II (KMG-II): from individual species to whole genera.</title>
        <authorList>
            <person name="Goeker M."/>
        </authorList>
    </citation>
    <scope>NUCLEOTIDE SEQUENCE [LARGE SCALE GENOMIC DNA]</scope>
    <source>
        <strain evidence="1 2">ATCC 25309</strain>
    </source>
</reference>
<gene>
    <name evidence="1" type="ORF">EI77_03412</name>
</gene>